<keyword evidence="3" id="KW-0808">Transferase</keyword>
<evidence type="ECO:0000259" key="5">
    <source>
        <dbReference type="Pfam" id="PF00588"/>
    </source>
</evidence>
<evidence type="ECO:0000313" key="6">
    <source>
        <dbReference type="EMBL" id="EQC36416.1"/>
    </source>
</evidence>
<dbReference type="AlphaFoldDB" id="T0QNW4"/>
<dbReference type="Proteomes" id="UP000030762">
    <property type="component" value="Unassembled WGS sequence"/>
</dbReference>
<organism evidence="6 7">
    <name type="scientific">Saprolegnia diclina (strain VS20)</name>
    <dbReference type="NCBI Taxonomy" id="1156394"/>
    <lineage>
        <taxon>Eukaryota</taxon>
        <taxon>Sar</taxon>
        <taxon>Stramenopiles</taxon>
        <taxon>Oomycota</taxon>
        <taxon>Saprolegniomycetes</taxon>
        <taxon>Saprolegniales</taxon>
        <taxon>Saprolegniaceae</taxon>
        <taxon>Saprolegnia</taxon>
    </lineage>
</organism>
<dbReference type="OrthoDB" id="241340at2759"/>
<proteinExistence type="predicted"/>
<dbReference type="GO" id="GO:0000049">
    <property type="term" value="F:tRNA binding"/>
    <property type="evidence" value="ECO:0007669"/>
    <property type="project" value="UniProtKB-KW"/>
</dbReference>
<sequence>MASIRTLVRRIPGSMSTEGAASLRLQRAETVLQQRTHGLLLVLEQCVDSHNHQAVVRTAEALGIQTIYVIDPNNEQIKNRHKVGSKKVSKNCGTWLSVTHFSTIADCIAALRRDGRHIWATDLSKEAVALTHENKATLTIPLEGIAIVIGRETDGVSQEMLHEADRRIYFPTVGFSESLNLSVATALVCQRLIDWFPALRGDLTDAAKDALRKEWFPQLTSSPDAWIEAPSTIGVLPDVRRDPSRTETGQNPWVSKKIRRRELDLEQVQSRQKSSKATSPSQQ</sequence>
<dbReference type="InterPro" id="IPR033671">
    <property type="entry name" value="TrmH"/>
</dbReference>
<dbReference type="PANTHER" id="PTHR43453:SF3">
    <property type="entry name" value="TRNA_RRNA METHYLTRANSFERASE SPOU TYPE DOMAIN-CONTAINING PROTEIN"/>
    <property type="match status" value="1"/>
</dbReference>
<feature type="region of interest" description="Disordered" evidence="4">
    <location>
        <begin position="237"/>
        <end position="256"/>
    </location>
</feature>
<evidence type="ECO:0000256" key="1">
    <source>
        <dbReference type="ARBA" id="ARBA00022555"/>
    </source>
</evidence>
<dbReference type="CDD" id="cd18092">
    <property type="entry name" value="SpoU-like_TrmH"/>
    <property type="match status" value="1"/>
</dbReference>
<evidence type="ECO:0000256" key="3">
    <source>
        <dbReference type="ARBA" id="ARBA00022679"/>
    </source>
</evidence>
<keyword evidence="1" id="KW-0694">RNA-binding</keyword>
<dbReference type="Gene3D" id="3.40.1280.10">
    <property type="match status" value="1"/>
</dbReference>
<name>T0QNW4_SAPDV</name>
<keyword evidence="2" id="KW-0489">Methyltransferase</keyword>
<dbReference type="InterPro" id="IPR029026">
    <property type="entry name" value="tRNA_m1G_MTases_N"/>
</dbReference>
<dbReference type="PANTHER" id="PTHR43453">
    <property type="entry name" value="RRNA METHYLASE-LIKE"/>
    <property type="match status" value="1"/>
</dbReference>
<dbReference type="GO" id="GO:0008173">
    <property type="term" value="F:RNA methyltransferase activity"/>
    <property type="evidence" value="ECO:0007669"/>
    <property type="project" value="InterPro"/>
</dbReference>
<dbReference type="EMBL" id="JH767147">
    <property type="protein sequence ID" value="EQC36416.1"/>
    <property type="molecule type" value="Genomic_DNA"/>
</dbReference>
<keyword evidence="7" id="KW-1185">Reference proteome</keyword>
<dbReference type="Pfam" id="PF00588">
    <property type="entry name" value="SpoU_methylase"/>
    <property type="match status" value="1"/>
</dbReference>
<feature type="region of interest" description="Disordered" evidence="4">
    <location>
        <begin position="264"/>
        <end position="283"/>
    </location>
</feature>
<keyword evidence="1" id="KW-0820">tRNA-binding</keyword>
<gene>
    <name evidence="6" type="ORF">SDRG_05873</name>
</gene>
<dbReference type="GO" id="GO:0002938">
    <property type="term" value="P:tRNA guanine ribose methylation"/>
    <property type="evidence" value="ECO:0007669"/>
    <property type="project" value="TreeGrafter"/>
</dbReference>
<feature type="compositionally biased region" description="Polar residues" evidence="4">
    <location>
        <begin position="267"/>
        <end position="283"/>
    </location>
</feature>
<dbReference type="GeneID" id="19946600"/>
<dbReference type="VEuPathDB" id="FungiDB:SDRG_05873"/>
<evidence type="ECO:0000313" key="7">
    <source>
        <dbReference type="Proteomes" id="UP000030762"/>
    </source>
</evidence>
<dbReference type="OMA" id="NQNYLAC"/>
<dbReference type="STRING" id="1156394.T0QNW4"/>
<evidence type="ECO:0000256" key="4">
    <source>
        <dbReference type="SAM" id="MobiDB-lite"/>
    </source>
</evidence>
<evidence type="ECO:0000256" key="2">
    <source>
        <dbReference type="ARBA" id="ARBA00022603"/>
    </source>
</evidence>
<dbReference type="RefSeq" id="XP_008609837.1">
    <property type="nucleotide sequence ID" value="XM_008611615.1"/>
</dbReference>
<dbReference type="InterPro" id="IPR001537">
    <property type="entry name" value="SpoU_MeTrfase"/>
</dbReference>
<dbReference type="InterPro" id="IPR029028">
    <property type="entry name" value="Alpha/beta_knot_MTases"/>
</dbReference>
<dbReference type="eggNOG" id="KOG0838">
    <property type="taxonomic scope" value="Eukaryota"/>
</dbReference>
<dbReference type="SUPFAM" id="SSF75217">
    <property type="entry name" value="alpha/beta knot"/>
    <property type="match status" value="1"/>
</dbReference>
<reference evidence="6 7" key="1">
    <citation type="submission" date="2012-04" db="EMBL/GenBank/DDBJ databases">
        <title>The Genome Sequence of Saprolegnia declina VS20.</title>
        <authorList>
            <consortium name="The Broad Institute Genome Sequencing Platform"/>
            <person name="Russ C."/>
            <person name="Nusbaum C."/>
            <person name="Tyler B."/>
            <person name="van West P."/>
            <person name="Dieguez-Uribeondo J."/>
            <person name="de Bruijn I."/>
            <person name="Tripathy S."/>
            <person name="Jiang R."/>
            <person name="Young S.K."/>
            <person name="Zeng Q."/>
            <person name="Gargeya S."/>
            <person name="Fitzgerald M."/>
            <person name="Haas B."/>
            <person name="Abouelleil A."/>
            <person name="Alvarado L."/>
            <person name="Arachchi H.M."/>
            <person name="Berlin A."/>
            <person name="Chapman S.B."/>
            <person name="Goldberg J."/>
            <person name="Griggs A."/>
            <person name="Gujja S."/>
            <person name="Hansen M."/>
            <person name="Howarth C."/>
            <person name="Imamovic A."/>
            <person name="Larimer J."/>
            <person name="McCowen C."/>
            <person name="Montmayeur A."/>
            <person name="Murphy C."/>
            <person name="Neiman D."/>
            <person name="Pearson M."/>
            <person name="Priest M."/>
            <person name="Roberts A."/>
            <person name="Saif S."/>
            <person name="Shea T."/>
            <person name="Sisk P."/>
            <person name="Sykes S."/>
            <person name="Wortman J."/>
            <person name="Nusbaum C."/>
            <person name="Birren B."/>
        </authorList>
    </citation>
    <scope>NUCLEOTIDE SEQUENCE [LARGE SCALE GENOMIC DNA]</scope>
    <source>
        <strain evidence="6 7">VS20</strain>
    </source>
</reference>
<feature type="domain" description="tRNA/rRNA methyltransferase SpoU type" evidence="5">
    <location>
        <begin position="39"/>
        <end position="189"/>
    </location>
</feature>
<dbReference type="InParanoid" id="T0QNW4"/>
<accession>T0QNW4</accession>
<protein>
    <recommendedName>
        <fullName evidence="5">tRNA/rRNA methyltransferase SpoU type domain-containing protein</fullName>
    </recommendedName>
</protein>